<keyword evidence="2" id="KW-1185">Reference proteome</keyword>
<organism evidence="1 2">
    <name type="scientific">Limnoglobus roseus</name>
    <dbReference type="NCBI Taxonomy" id="2598579"/>
    <lineage>
        <taxon>Bacteria</taxon>
        <taxon>Pseudomonadati</taxon>
        <taxon>Planctomycetota</taxon>
        <taxon>Planctomycetia</taxon>
        <taxon>Gemmatales</taxon>
        <taxon>Gemmataceae</taxon>
        <taxon>Limnoglobus</taxon>
    </lineage>
</organism>
<name>A0A5C1ASM0_9BACT</name>
<dbReference type="Proteomes" id="UP000324974">
    <property type="component" value="Chromosome"/>
</dbReference>
<dbReference type="EMBL" id="CP042425">
    <property type="protein sequence ID" value="QEL21093.1"/>
    <property type="molecule type" value="Genomic_DNA"/>
</dbReference>
<protein>
    <submittedName>
        <fullName evidence="1">SMI1/KNR4 family protein</fullName>
    </submittedName>
</protein>
<reference evidence="2" key="1">
    <citation type="submission" date="2019-08" db="EMBL/GenBank/DDBJ databases">
        <title>Limnoglobus roseus gen. nov., sp. nov., a novel freshwater planctomycete with a giant genome from the family Gemmataceae.</title>
        <authorList>
            <person name="Kulichevskaya I.S."/>
            <person name="Naumoff D.G."/>
            <person name="Miroshnikov K."/>
            <person name="Ivanova A."/>
            <person name="Philippov D.A."/>
            <person name="Hakobyan A."/>
            <person name="Rijpstra I.C."/>
            <person name="Sinninghe Damste J.S."/>
            <person name="Liesack W."/>
            <person name="Dedysh S.N."/>
        </authorList>
    </citation>
    <scope>NUCLEOTIDE SEQUENCE [LARGE SCALE GENOMIC DNA]</scope>
    <source>
        <strain evidence="2">PX52</strain>
    </source>
</reference>
<sequence>MTEAKWLTCADASLLWRFLEREAREDRRKLRLLAVAFCRLSWHRLTDWRCQKAVEVAERHADTDASDEELIEAGEAIRGGGNYRITGAELARRVTAVTGYGAAYQTIFMAQALHTAEAQDLAGRVPAGTPISAAPVPAEAAAARCLFGPLLFRPVPFEAEWLTPTVVGLAEGIYEERAFDRLPILADALQDAGCEEADILNHCRGEGRHLKGCWVVDLALGIE</sequence>
<accession>A0A5C1ASM0</accession>
<evidence type="ECO:0000313" key="1">
    <source>
        <dbReference type="EMBL" id="QEL21093.1"/>
    </source>
</evidence>
<dbReference type="RefSeq" id="WP_246173615.1">
    <property type="nucleotide sequence ID" value="NZ_CP042425.1"/>
</dbReference>
<dbReference type="KEGG" id="lrs:PX52LOC_08222"/>
<dbReference type="AlphaFoldDB" id="A0A5C1ASM0"/>
<gene>
    <name evidence="1" type="ORF">PX52LOC_08222</name>
</gene>
<proteinExistence type="predicted"/>
<evidence type="ECO:0000313" key="2">
    <source>
        <dbReference type="Proteomes" id="UP000324974"/>
    </source>
</evidence>